<dbReference type="OrthoDB" id="5362512at2759"/>
<dbReference type="InterPro" id="IPR010730">
    <property type="entry name" value="HET"/>
</dbReference>
<dbReference type="GeneID" id="27679451"/>
<dbReference type="VEuPathDB" id="FungiDB:PEXP_098210"/>
<gene>
    <name evidence="2" type="ORF">PEX2_067600</name>
</gene>
<name>A0A0A2K1F0_PENEN</name>
<dbReference type="RefSeq" id="XP_016599744.1">
    <property type="nucleotide sequence ID" value="XM_016744031.1"/>
</dbReference>
<evidence type="ECO:0000313" key="2">
    <source>
        <dbReference type="EMBL" id="KGO58250.1"/>
    </source>
</evidence>
<protein>
    <submittedName>
        <fullName evidence="2">Heterokaryon incompatibility</fullName>
    </submittedName>
</protein>
<feature type="domain" description="Heterokaryon incompatibility" evidence="1">
    <location>
        <begin position="294"/>
        <end position="431"/>
    </location>
</feature>
<reference evidence="2 3" key="1">
    <citation type="journal article" date="2015" name="Mol. Plant Microbe Interact.">
        <title>Genome, transcriptome, and functional analyses of Penicillium expansum provide new insights into secondary metabolism and pathogenicity.</title>
        <authorList>
            <person name="Ballester A.R."/>
            <person name="Marcet-Houben M."/>
            <person name="Levin E."/>
            <person name="Sela N."/>
            <person name="Selma-Lazaro C."/>
            <person name="Carmona L."/>
            <person name="Wisniewski M."/>
            <person name="Droby S."/>
            <person name="Gonzalez-Candelas L."/>
            <person name="Gabaldon T."/>
        </authorList>
    </citation>
    <scope>NUCLEOTIDE SEQUENCE [LARGE SCALE GENOMIC DNA]</scope>
    <source>
        <strain evidence="2 3">MD-8</strain>
    </source>
</reference>
<dbReference type="HOGENOM" id="CLU_025076_0_0_1"/>
<evidence type="ECO:0000313" key="3">
    <source>
        <dbReference type="Proteomes" id="UP000030143"/>
    </source>
</evidence>
<dbReference type="PANTHER" id="PTHR33112">
    <property type="entry name" value="DOMAIN PROTEIN, PUTATIVE-RELATED"/>
    <property type="match status" value="1"/>
</dbReference>
<dbReference type="STRING" id="27334.A0A0A2K1F0"/>
<comment type="caution">
    <text evidence="2">The sequence shown here is derived from an EMBL/GenBank/DDBJ whole genome shotgun (WGS) entry which is preliminary data.</text>
</comment>
<evidence type="ECO:0000259" key="1">
    <source>
        <dbReference type="Pfam" id="PF06985"/>
    </source>
</evidence>
<dbReference type="Pfam" id="PF06985">
    <property type="entry name" value="HET"/>
    <property type="match status" value="1"/>
</dbReference>
<proteinExistence type="predicted"/>
<organism evidence="2 3">
    <name type="scientific">Penicillium expansum</name>
    <name type="common">Blue mold rot fungus</name>
    <dbReference type="NCBI Taxonomy" id="27334"/>
    <lineage>
        <taxon>Eukaryota</taxon>
        <taxon>Fungi</taxon>
        <taxon>Dikarya</taxon>
        <taxon>Ascomycota</taxon>
        <taxon>Pezizomycotina</taxon>
        <taxon>Eurotiomycetes</taxon>
        <taxon>Eurotiomycetidae</taxon>
        <taxon>Eurotiales</taxon>
        <taxon>Aspergillaceae</taxon>
        <taxon>Penicillium</taxon>
    </lineage>
</organism>
<accession>A0A0A2K1F0</accession>
<dbReference type="Proteomes" id="UP000030143">
    <property type="component" value="Unassembled WGS sequence"/>
</dbReference>
<sequence length="500" mass="56462">MCHQETLYRLCIFCRTLEPMNGPCPVLQGEKSRISQTGRNVESDTLVSGLSPQDAELISALHQQPSSLCARCSAYDILGVLLKSDPTADPRQEYETQSFNDFTRSMLHVGRPSSVTLTASCPICRLFYCVLPRKYEPVRQITNGRKITRTTEADIYFEPRRTYLRLRNWDTLPKYLRKQCAVVLHMTESYLESSISRNSMPFSPSHSLTEKPRIYAPTIALEPRLAPPDRKLNSMRPISSNVDFSLLRQALGLCLEKHCTSCSTQKQKRPELLETRMIDIVERIVVPCPPDCDYVALSYVWGGVEPSPGSLKNRCLPQTIEDAITVTQALGRRYLWVDALCINQSEELTSSERKEKEKQLRWMGIIYGGATVTIVAVSGLNANAGLHGISVPRLAQVTENIDGHTVFTSPPSYFTETSETLWSRRAWTMQEHLLSKRLLFFSESQVAFECREGLFEEVLHYTTKGDTIIDDTPHPSTSEDPLTRFLYGDEVVGIHSISPS</sequence>
<dbReference type="EMBL" id="JQFZ01000121">
    <property type="protein sequence ID" value="KGO58250.1"/>
    <property type="molecule type" value="Genomic_DNA"/>
</dbReference>
<dbReference type="AlphaFoldDB" id="A0A0A2K1F0"/>
<dbReference type="PANTHER" id="PTHR33112:SF12">
    <property type="entry name" value="HETEROKARYON INCOMPATIBILITY DOMAIN-CONTAINING PROTEIN"/>
    <property type="match status" value="1"/>
</dbReference>
<keyword evidence="3" id="KW-1185">Reference proteome</keyword>
<dbReference type="PhylomeDB" id="A0A0A2K1F0"/>